<dbReference type="Gene3D" id="3.10.20.90">
    <property type="entry name" value="Phosphatidylinositol 3-kinase Catalytic Subunit, Chain A, domain 1"/>
    <property type="match status" value="2"/>
</dbReference>
<feature type="domain" description="PB1" evidence="2">
    <location>
        <begin position="536"/>
        <end position="618"/>
    </location>
</feature>
<name>A0ABD3AD36_9GENT</name>
<feature type="region of interest" description="Disordered" evidence="1">
    <location>
        <begin position="465"/>
        <end position="489"/>
    </location>
</feature>
<comment type="caution">
    <text evidence="3">The sequence shown here is derived from an EMBL/GenBank/DDBJ whole genome shotgun (WGS) entry which is preliminary data.</text>
</comment>
<dbReference type="SMART" id="SM00666">
    <property type="entry name" value="PB1"/>
    <property type="match status" value="2"/>
</dbReference>
<dbReference type="SUPFAM" id="SSF54277">
    <property type="entry name" value="CAD &amp; PB1 domains"/>
    <property type="match status" value="2"/>
</dbReference>
<protein>
    <recommendedName>
        <fullName evidence="2">PB1 domain-containing protein</fullName>
    </recommendedName>
</protein>
<dbReference type="PANTHER" id="PTHR32002:SF62">
    <property type="entry name" value="PROTEIN NLP6-LIKE ISOFORM X1"/>
    <property type="match status" value="1"/>
</dbReference>
<dbReference type="EMBL" id="JBJUIK010000004">
    <property type="protein sequence ID" value="KAL3529745.1"/>
    <property type="molecule type" value="Genomic_DNA"/>
</dbReference>
<dbReference type="InterPro" id="IPR053793">
    <property type="entry name" value="PB1-like"/>
</dbReference>
<keyword evidence="4" id="KW-1185">Reference proteome</keyword>
<reference evidence="3 4" key="1">
    <citation type="submission" date="2024-11" db="EMBL/GenBank/DDBJ databases">
        <title>A near-complete genome assembly of Cinchona calisaya.</title>
        <authorList>
            <person name="Lian D.C."/>
            <person name="Zhao X.W."/>
            <person name="Wei L."/>
        </authorList>
    </citation>
    <scope>NUCLEOTIDE SEQUENCE [LARGE SCALE GENOMIC DNA]</scope>
    <source>
        <tissue evidence="3">Nenye</tissue>
    </source>
</reference>
<evidence type="ECO:0000259" key="2">
    <source>
        <dbReference type="PROSITE" id="PS51745"/>
    </source>
</evidence>
<dbReference type="PROSITE" id="PS51745">
    <property type="entry name" value="PB1"/>
    <property type="match status" value="2"/>
</dbReference>
<dbReference type="InterPro" id="IPR055081">
    <property type="entry name" value="NLP1-9_GAF"/>
</dbReference>
<gene>
    <name evidence="3" type="ORF">ACH5RR_009067</name>
</gene>
<dbReference type="Pfam" id="PF00564">
    <property type="entry name" value="PB1"/>
    <property type="match status" value="2"/>
</dbReference>
<dbReference type="AlphaFoldDB" id="A0ABD3AD36"/>
<organism evidence="3 4">
    <name type="scientific">Cinchona calisaya</name>
    <dbReference type="NCBI Taxonomy" id="153742"/>
    <lineage>
        <taxon>Eukaryota</taxon>
        <taxon>Viridiplantae</taxon>
        <taxon>Streptophyta</taxon>
        <taxon>Embryophyta</taxon>
        <taxon>Tracheophyta</taxon>
        <taxon>Spermatophyta</taxon>
        <taxon>Magnoliopsida</taxon>
        <taxon>eudicotyledons</taxon>
        <taxon>Gunneridae</taxon>
        <taxon>Pentapetalae</taxon>
        <taxon>asterids</taxon>
        <taxon>lamiids</taxon>
        <taxon>Gentianales</taxon>
        <taxon>Rubiaceae</taxon>
        <taxon>Cinchonoideae</taxon>
        <taxon>Cinchoneae</taxon>
        <taxon>Cinchona</taxon>
    </lineage>
</organism>
<sequence>MTSEMHKNQSSPNYYSISEFIMSMPGQLSWSDNKSFFHLKLFWSPDFDHHIQFNNNKGKIKSALEGLDVFSFPTLVQPWMPKAISCNFRPSIRLDCGEERDLGPVGRVFRNGLPEFSPYVSCYSVQEFKLRDDVVSCGVCGYLALPVFELVGNQCVCVLELITIWDGDHGLTDAIGKVSEVLQAVGLRLSNMCSLINRQPNSQHEFALCEIEKGLKAVCDTHSIPFAQTWFTTTADNNIQTTMYTREKGSYMLSKKLLTFQKDCIQFCLKKGQGVVWRAFTSSASCFCKDVKQLNIDQYPLVLSARKVDLTGSFAICLQNKCTGNDVYVLEFFLPSNQARFRKPQTFLNSLLATVKQHFQSFKVACGEEPGTGLPWNVIKLDEDDTLDSSTICATNQSPPVLRLAQNQFVTLHDGRNYSTTKHDDLVAVPNKEGVLKTSEFKVLGNQSGQKLEDTELISHVTRPEQKHLYGKDVTNQPSNKRKADHSLSEQDIRGSENHIAKSCQINQASFVLSLQEEITTPVADPVPQTKENESKIMIKASYKGDMIKFELSLLARIIDFQNEVTKRLKLKPGSYEIKYQSDDNNCISLASDEELQNIMCNVISQKRNTVKLVLDPVRNESMPVQNGSLTNIKATCAGEENESLMTIKATYKGDMIKFQISPSSGMKELKNEVTRRLKLSVESYEVKYQDVDNNWNFLSTDGDLQQYLSAMRLSEKLTVKLHLEPTKN</sequence>
<evidence type="ECO:0000256" key="1">
    <source>
        <dbReference type="SAM" id="MobiDB-lite"/>
    </source>
</evidence>
<dbReference type="InterPro" id="IPR045012">
    <property type="entry name" value="NLP"/>
</dbReference>
<dbReference type="Proteomes" id="UP001630127">
    <property type="component" value="Unassembled WGS sequence"/>
</dbReference>
<proteinExistence type="predicted"/>
<dbReference type="PANTHER" id="PTHR32002">
    <property type="entry name" value="PROTEIN NLP8"/>
    <property type="match status" value="1"/>
</dbReference>
<feature type="domain" description="PB1" evidence="2">
    <location>
        <begin position="645"/>
        <end position="727"/>
    </location>
</feature>
<evidence type="ECO:0000313" key="3">
    <source>
        <dbReference type="EMBL" id="KAL3529745.1"/>
    </source>
</evidence>
<evidence type="ECO:0000313" key="4">
    <source>
        <dbReference type="Proteomes" id="UP001630127"/>
    </source>
</evidence>
<dbReference type="Pfam" id="PF22922">
    <property type="entry name" value="GAF_NLP"/>
    <property type="match status" value="1"/>
</dbReference>
<dbReference type="InterPro" id="IPR000270">
    <property type="entry name" value="PB1_dom"/>
</dbReference>
<accession>A0ABD3AD36</accession>